<feature type="region of interest" description="Disordered" evidence="1">
    <location>
        <begin position="1"/>
        <end position="803"/>
    </location>
</feature>
<feature type="compositionally biased region" description="Polar residues" evidence="1">
    <location>
        <begin position="444"/>
        <end position="461"/>
    </location>
</feature>
<dbReference type="Pfam" id="PF00226">
    <property type="entry name" value="DnaJ"/>
    <property type="match status" value="1"/>
</dbReference>
<dbReference type="InterPro" id="IPR052758">
    <property type="entry name" value="SRC_co-chaperone"/>
</dbReference>
<feature type="compositionally biased region" description="Basic and acidic residues" evidence="1">
    <location>
        <begin position="291"/>
        <end position="300"/>
    </location>
</feature>
<dbReference type="Proteomes" id="UP001485043">
    <property type="component" value="Unassembled WGS sequence"/>
</dbReference>
<dbReference type="PANTHER" id="PTHR44200:SF1">
    <property type="entry name" value="DNAJ HOMOLOG SUBFAMILY C MEMBER 7"/>
    <property type="match status" value="1"/>
</dbReference>
<feature type="compositionally biased region" description="Low complexity" evidence="1">
    <location>
        <begin position="789"/>
        <end position="799"/>
    </location>
</feature>
<comment type="caution">
    <text evidence="3">The sequence shown here is derived from an EMBL/GenBank/DDBJ whole genome shotgun (WGS) entry which is preliminary data.</text>
</comment>
<dbReference type="InterPro" id="IPR001623">
    <property type="entry name" value="DnaJ_domain"/>
</dbReference>
<dbReference type="EMBL" id="JALJOV010000310">
    <property type="protein sequence ID" value="KAK9864829.1"/>
    <property type="molecule type" value="Genomic_DNA"/>
</dbReference>
<dbReference type="InterPro" id="IPR036869">
    <property type="entry name" value="J_dom_sf"/>
</dbReference>
<dbReference type="SMART" id="SM00271">
    <property type="entry name" value="DnaJ"/>
    <property type="match status" value="1"/>
</dbReference>
<dbReference type="SUPFAM" id="SSF48452">
    <property type="entry name" value="TPR-like"/>
    <property type="match status" value="2"/>
</dbReference>
<dbReference type="InterPro" id="IPR011990">
    <property type="entry name" value="TPR-like_helical_dom_sf"/>
</dbReference>
<sequence length="1369" mass="142892">MGPADQPGRVFRPAWSGGPPALAKNGAATQAMPPGLVAMDAAKRPITGDEPAADRRDTSQGQAPFVFASAGAPGAPSHAPGPALRTPLTKASRRAARAAASGNPATPAAAFPGFTTPAPSFSTPRGDSPMDCSPMDTSPGPYHTLEGMPPQGQQGSDDRPSQDAPTPAFLRPRPFWEAASQAAAGGQSAPNGAAGLDKAFEEGLHLDPESVPVFNRPSQAAHQGPAPRPRNPESKEDVVRVAAELSHKLRLPVHSAAPTESMPKSFEESLRCLSMEPLPSQSQGAPSNGAERSHVPREPADAAAAAFLSSSTPSVKPRPSGTSQGPSSPDQGPPPKTPPCPFVFSSKRPIPAPEPTPRDGIPAHKRAPSPAAPAGLSSTSPNGITSAAAPEANEPAHPPEGGVFMMGPGLSGSNRAPMRHASASRPPAWQAPFVSHPAAPSRATEPSASHQGSQRLTSSAAPTGPEPSVPGSAASGGVPEASASLPGSSQHASGKAALSNPAPFVFGRPLQAAPAAAPDGMPISSMAETPAPADGGSAASVGVDPASAPKPGTDGQAYQDRGTTHADEPQGLNHPERWAGFSAGVKIPPSVRRRAGAQGPTPRRAKAMPCKPSPARPQPEGGSDPTTTPSSAEELQQSLRERLMSQGLSGAAAAAAGLAGYGSPTGTASEPSSMSTSHCSDTESMSSDIENQADTQSSAQDASPAPSLPKAGPLFPGPKTSFAERGEPFTFSQVPNMPSNPFAAPMNPGTSGKRGPRSSHKKFTSPAAHAKPDLHQRSKLLQKRRSPSRARSAPNRAGPTGVPIWQPFPSADGSQDAAVDDQGSVHLSGLRLEERNDYFLRTTQGLKKVDAEKDCGNAAFAGGFHDQAERCYQTALLLLRQVGGEAAREAKLHGNLSATKLARGHPFEALDHCQAALKADPSFARGLVRAADVHSRMGDFAAAIARLETIRNLPQGADKLQQVTQLQQRCTQAQAAAEAAASQANGEAALKLLEAVLQPGECPWCPRLAACSAHLLLQSSRYGDAARLADCFAQPSATCRDVQHWPLWVHSQAAFFAGDLQKACTMLQKGQWSLKPEEATAGSHCLPSPTEVQAAVTSLQRLMQLKQAGNDAVKACKFPEAVAQYTAALVACAEVGSPVYAAVLHSNRAAALQSQHLHAEAMADCLRARALDPGFTKAHTRLATLLAEVSLFEQAAASMEDAQGTLGSGVSYRERSEAARRQREYRMLTQRRRPPDHAKLLGLSSKALPDEIKRTYKKLALKFHPDKALSHCRFAAQLSPSAARILTASQVESRVREAADWLFKHINEAQSKLIEAAEQKEVAARAAAARSASFSRRGFHSYGQYVPPSWGREDHDSDNSEDESTAAFY</sequence>
<feature type="compositionally biased region" description="Polar residues" evidence="1">
    <location>
        <begin position="664"/>
        <end position="690"/>
    </location>
</feature>
<dbReference type="SMART" id="SM00028">
    <property type="entry name" value="TPR"/>
    <property type="match status" value="4"/>
</dbReference>
<feature type="compositionally biased region" description="Low complexity" evidence="1">
    <location>
        <begin position="63"/>
        <end position="83"/>
    </location>
</feature>
<keyword evidence="4" id="KW-1185">Reference proteome</keyword>
<feature type="compositionally biased region" description="Basic residues" evidence="1">
    <location>
        <begin position="777"/>
        <end position="788"/>
    </location>
</feature>
<dbReference type="Gene3D" id="1.25.40.10">
    <property type="entry name" value="Tetratricopeptide repeat domain"/>
    <property type="match status" value="2"/>
</dbReference>
<dbReference type="PRINTS" id="PR00625">
    <property type="entry name" value="JDOMAIN"/>
</dbReference>
<feature type="compositionally biased region" description="Basic and acidic residues" evidence="1">
    <location>
        <begin position="41"/>
        <end position="58"/>
    </location>
</feature>
<feature type="domain" description="J" evidence="2">
    <location>
        <begin position="1236"/>
        <end position="1343"/>
    </location>
</feature>
<evidence type="ECO:0000313" key="3">
    <source>
        <dbReference type="EMBL" id="KAK9864829.1"/>
    </source>
</evidence>
<evidence type="ECO:0000256" key="1">
    <source>
        <dbReference type="SAM" id="MobiDB-lite"/>
    </source>
</evidence>
<gene>
    <name evidence="3" type="ORF">WJX84_009838</name>
</gene>
<evidence type="ECO:0000313" key="4">
    <source>
        <dbReference type="Proteomes" id="UP001485043"/>
    </source>
</evidence>
<feature type="compositionally biased region" description="Pro residues" evidence="1">
    <location>
        <begin position="331"/>
        <end position="341"/>
    </location>
</feature>
<dbReference type="SUPFAM" id="SSF46565">
    <property type="entry name" value="Chaperone J-domain"/>
    <property type="match status" value="1"/>
</dbReference>
<evidence type="ECO:0000259" key="2">
    <source>
        <dbReference type="PROSITE" id="PS50076"/>
    </source>
</evidence>
<proteinExistence type="predicted"/>
<feature type="compositionally biased region" description="Low complexity" evidence="1">
    <location>
        <begin position="178"/>
        <end position="195"/>
    </location>
</feature>
<feature type="compositionally biased region" description="Low complexity" evidence="1">
    <location>
        <begin position="692"/>
        <end position="705"/>
    </location>
</feature>
<feature type="compositionally biased region" description="Basic and acidic residues" evidence="1">
    <location>
        <begin position="198"/>
        <end position="208"/>
    </location>
</feature>
<feature type="compositionally biased region" description="Low complexity" evidence="1">
    <location>
        <begin position="368"/>
        <end position="395"/>
    </location>
</feature>
<feature type="compositionally biased region" description="Basic residues" evidence="1">
    <location>
        <begin position="754"/>
        <end position="763"/>
    </location>
</feature>
<reference evidence="3 4" key="1">
    <citation type="journal article" date="2024" name="Nat. Commun.">
        <title>Phylogenomics reveals the evolutionary origins of lichenization in chlorophyte algae.</title>
        <authorList>
            <person name="Puginier C."/>
            <person name="Libourel C."/>
            <person name="Otte J."/>
            <person name="Skaloud P."/>
            <person name="Haon M."/>
            <person name="Grisel S."/>
            <person name="Petersen M."/>
            <person name="Berrin J.G."/>
            <person name="Delaux P.M."/>
            <person name="Dal Grande F."/>
            <person name="Keller J."/>
        </authorList>
    </citation>
    <scope>NUCLEOTIDE SEQUENCE [LARGE SCALE GENOMIC DNA]</scope>
    <source>
        <strain evidence="3 4">SAG 2523</strain>
    </source>
</reference>
<feature type="compositionally biased region" description="Polar residues" evidence="1">
    <location>
        <begin position="624"/>
        <end position="638"/>
    </location>
</feature>
<feature type="compositionally biased region" description="Polar residues" evidence="1">
    <location>
        <begin position="730"/>
        <end position="739"/>
    </location>
</feature>
<accession>A0AAW1T5K2</accession>
<dbReference type="InterPro" id="IPR019734">
    <property type="entry name" value="TPR_rpt"/>
</dbReference>
<dbReference type="Gene3D" id="1.10.287.110">
    <property type="entry name" value="DnaJ domain"/>
    <property type="match status" value="1"/>
</dbReference>
<name>A0AAW1T5K2_9CHLO</name>
<feature type="compositionally biased region" description="Acidic residues" evidence="1">
    <location>
        <begin position="1359"/>
        <end position="1369"/>
    </location>
</feature>
<feature type="region of interest" description="Disordered" evidence="1">
    <location>
        <begin position="1348"/>
        <end position="1369"/>
    </location>
</feature>
<feature type="compositionally biased region" description="Low complexity" evidence="1">
    <location>
        <begin position="317"/>
        <end position="330"/>
    </location>
</feature>
<dbReference type="CDD" id="cd06257">
    <property type="entry name" value="DnaJ"/>
    <property type="match status" value="1"/>
</dbReference>
<dbReference type="PROSITE" id="PS50076">
    <property type="entry name" value="DNAJ_2"/>
    <property type="match status" value="1"/>
</dbReference>
<organism evidence="3 4">
    <name type="scientific">Apatococcus fuscideae</name>
    <dbReference type="NCBI Taxonomy" id="2026836"/>
    <lineage>
        <taxon>Eukaryota</taxon>
        <taxon>Viridiplantae</taxon>
        <taxon>Chlorophyta</taxon>
        <taxon>core chlorophytes</taxon>
        <taxon>Trebouxiophyceae</taxon>
        <taxon>Chlorellales</taxon>
        <taxon>Chlorellaceae</taxon>
        <taxon>Apatococcus</taxon>
    </lineage>
</organism>
<protein>
    <recommendedName>
        <fullName evidence="2">J domain-containing protein</fullName>
    </recommendedName>
</protein>
<feature type="compositionally biased region" description="Low complexity" evidence="1">
    <location>
        <begin position="97"/>
        <end position="124"/>
    </location>
</feature>
<feature type="compositionally biased region" description="Basic and acidic residues" evidence="1">
    <location>
        <begin position="230"/>
        <end position="239"/>
    </location>
</feature>
<feature type="compositionally biased region" description="Low complexity" evidence="1">
    <location>
        <begin position="647"/>
        <end position="662"/>
    </location>
</feature>
<dbReference type="PANTHER" id="PTHR44200">
    <property type="entry name" value="DNAJ HOMOLOG SUBFAMILY C MEMBER 7"/>
    <property type="match status" value="1"/>
</dbReference>